<dbReference type="Pfam" id="PF03630">
    <property type="entry name" value="Fumble"/>
    <property type="match status" value="1"/>
</dbReference>
<dbReference type="GO" id="GO:0005634">
    <property type="term" value="C:nucleus"/>
    <property type="evidence" value="ECO:0007669"/>
    <property type="project" value="TreeGrafter"/>
</dbReference>
<name>A0A1R2BDM8_9CILI</name>
<dbReference type="InterPro" id="IPR004567">
    <property type="entry name" value="Type_II_PanK"/>
</dbReference>
<evidence type="ECO:0000313" key="4">
    <source>
        <dbReference type="EMBL" id="OMJ74846.1"/>
    </source>
</evidence>
<dbReference type="GO" id="GO:0005829">
    <property type="term" value="C:cytosol"/>
    <property type="evidence" value="ECO:0007669"/>
    <property type="project" value="TreeGrafter"/>
</dbReference>
<evidence type="ECO:0000256" key="3">
    <source>
        <dbReference type="ARBA" id="ARBA00022993"/>
    </source>
</evidence>
<keyword evidence="5" id="KW-1185">Reference proteome</keyword>
<dbReference type="EMBL" id="MPUH01000725">
    <property type="protein sequence ID" value="OMJ74846.1"/>
    <property type="molecule type" value="Genomic_DNA"/>
</dbReference>
<proteinExistence type="predicted"/>
<keyword evidence="3" id="KW-0173">Coenzyme A biosynthesis</keyword>
<evidence type="ECO:0000256" key="1">
    <source>
        <dbReference type="ARBA" id="ARBA00022741"/>
    </source>
</evidence>
<evidence type="ECO:0000313" key="5">
    <source>
        <dbReference type="Proteomes" id="UP000187209"/>
    </source>
</evidence>
<dbReference type="OrthoDB" id="296742at2759"/>
<organism evidence="4 5">
    <name type="scientific">Stentor coeruleus</name>
    <dbReference type="NCBI Taxonomy" id="5963"/>
    <lineage>
        <taxon>Eukaryota</taxon>
        <taxon>Sar</taxon>
        <taxon>Alveolata</taxon>
        <taxon>Ciliophora</taxon>
        <taxon>Postciliodesmatophora</taxon>
        <taxon>Heterotrichea</taxon>
        <taxon>Heterotrichida</taxon>
        <taxon>Stentoridae</taxon>
        <taxon>Stentor</taxon>
    </lineage>
</organism>
<gene>
    <name evidence="4" type="ORF">SteCoe_26150</name>
</gene>
<keyword evidence="1" id="KW-0547">Nucleotide-binding</keyword>
<sequence>MGNSVACDIGVAFIEITIKLDGPEKPFENAKSFHYPPQNCTFYFIRYLKSEIHHFKTSEIYSQIPSSITPIIVCGINYDSFYDTLPQIFNCDFARSSKSNYTALALNFLWQSSPMSFYEYDMINPPLPDGSVTVRQEDYARKIASFEEFYPYLLVNVKSGVSMYLVTSPVNFEKIGGSCLGLNSIWALLKSDENASFDATFDHVLDGNSTNVDMTVGDIYGCRYSFLPEKLTASTCGKLKDDPSYSSKDLTKSLLFMLLFNLGQIAGMHCFDLKVNKMIVIGSVFLNEGIEKLMRFTFNYYSKNILKLYFCDYSQYLRAFGVILQKNLLI</sequence>
<evidence type="ECO:0000256" key="2">
    <source>
        <dbReference type="ARBA" id="ARBA00022840"/>
    </source>
</evidence>
<dbReference type="GO" id="GO:0005524">
    <property type="term" value="F:ATP binding"/>
    <property type="evidence" value="ECO:0007669"/>
    <property type="project" value="UniProtKB-KW"/>
</dbReference>
<dbReference type="Proteomes" id="UP000187209">
    <property type="component" value="Unassembled WGS sequence"/>
</dbReference>
<dbReference type="PANTHER" id="PTHR12280">
    <property type="entry name" value="PANTOTHENATE KINASE"/>
    <property type="match status" value="1"/>
</dbReference>
<dbReference type="GO" id="GO:0004594">
    <property type="term" value="F:pantothenate kinase activity"/>
    <property type="evidence" value="ECO:0007669"/>
    <property type="project" value="TreeGrafter"/>
</dbReference>
<protein>
    <recommendedName>
        <fullName evidence="6">Pantothenate kinase</fullName>
    </recommendedName>
</protein>
<dbReference type="GO" id="GO:0015937">
    <property type="term" value="P:coenzyme A biosynthetic process"/>
    <property type="evidence" value="ECO:0007669"/>
    <property type="project" value="UniProtKB-KW"/>
</dbReference>
<keyword evidence="2" id="KW-0067">ATP-binding</keyword>
<reference evidence="4 5" key="1">
    <citation type="submission" date="2016-11" db="EMBL/GenBank/DDBJ databases">
        <title>The macronuclear genome of Stentor coeruleus: a giant cell with tiny introns.</title>
        <authorList>
            <person name="Slabodnick M."/>
            <person name="Ruby J.G."/>
            <person name="Reiff S.B."/>
            <person name="Swart E.C."/>
            <person name="Gosai S."/>
            <person name="Prabakaran S."/>
            <person name="Witkowska E."/>
            <person name="Larue G.E."/>
            <person name="Fisher S."/>
            <person name="Freeman R.M."/>
            <person name="Gunawardena J."/>
            <person name="Chu W."/>
            <person name="Stover N.A."/>
            <person name="Gregory B.D."/>
            <person name="Nowacki M."/>
            <person name="Derisi J."/>
            <person name="Roy S.W."/>
            <person name="Marshall W.F."/>
            <person name="Sood P."/>
        </authorList>
    </citation>
    <scope>NUCLEOTIDE SEQUENCE [LARGE SCALE GENOMIC DNA]</scope>
    <source>
        <strain evidence="4">WM001</strain>
    </source>
</reference>
<dbReference type="AlphaFoldDB" id="A0A1R2BDM8"/>
<accession>A0A1R2BDM8</accession>
<dbReference type="Gene3D" id="3.30.420.40">
    <property type="match status" value="1"/>
</dbReference>
<dbReference type="Gene3D" id="6.10.10.60">
    <property type="match status" value="1"/>
</dbReference>
<dbReference type="SUPFAM" id="SSF53067">
    <property type="entry name" value="Actin-like ATPase domain"/>
    <property type="match status" value="1"/>
</dbReference>
<comment type="caution">
    <text evidence="4">The sequence shown here is derived from an EMBL/GenBank/DDBJ whole genome shotgun (WGS) entry which is preliminary data.</text>
</comment>
<evidence type="ECO:0008006" key="6">
    <source>
        <dbReference type="Google" id="ProtNLM"/>
    </source>
</evidence>
<dbReference type="InterPro" id="IPR043129">
    <property type="entry name" value="ATPase_NBD"/>
</dbReference>
<dbReference type="PANTHER" id="PTHR12280:SF20">
    <property type="entry name" value="4'-PHOSPHOPANTETHEINE PHOSPHATASE"/>
    <property type="match status" value="1"/>
</dbReference>